<evidence type="ECO:0000313" key="3">
    <source>
        <dbReference type="EMBL" id="PIT94096.1"/>
    </source>
</evidence>
<protein>
    <submittedName>
        <fullName evidence="3">TIGR00282 family metallophosphoesterase</fullName>
    </submittedName>
</protein>
<dbReference type="InterPro" id="IPR005235">
    <property type="entry name" value="YmdB-like"/>
</dbReference>
<feature type="binding site" evidence="2">
    <location>
        <position position="154"/>
    </location>
    <ligand>
        <name>Fe cation</name>
        <dbReference type="ChEBI" id="CHEBI:24875"/>
        <label>2</label>
    </ligand>
</feature>
<feature type="binding site" evidence="2">
    <location>
        <position position="179"/>
    </location>
    <ligand>
        <name>Fe cation</name>
        <dbReference type="ChEBI" id="CHEBI:24875"/>
        <label>2</label>
    </ligand>
</feature>
<proteinExistence type="predicted"/>
<dbReference type="Pfam" id="PF13277">
    <property type="entry name" value="YmdB"/>
    <property type="match status" value="1"/>
</dbReference>
<comment type="caution">
    <text evidence="3">The sequence shown here is derived from an EMBL/GenBank/DDBJ whole genome shotgun (WGS) entry which is preliminary data.</text>
</comment>
<dbReference type="GO" id="GO:0046872">
    <property type="term" value="F:metal ion binding"/>
    <property type="evidence" value="ECO:0007669"/>
    <property type="project" value="UniProtKB-KW"/>
</dbReference>
<feature type="binding site" evidence="2">
    <location>
        <position position="41"/>
    </location>
    <ligand>
        <name>Fe cation</name>
        <dbReference type="ChEBI" id="CHEBI:24875"/>
        <label>1</label>
    </ligand>
</feature>
<sequence>MLKILFIGDIIGSIGRKGVAKLLPKLKKKYQPDLTIANAENLAHGLGVTEGTLQEVLNAGVDYFTSGNHIFDRPGNEKLLNEEKWRLLRPANYPLGSDGVGERVINISQYSILLLNLMGRVFIEGQFNCPFRAADAILKKYESKKIDAVIVDFHAEATSEKKALGHYLDGRVTAVLGTHTHVQTADEEILSGGTAYISDAGMVGAADSVIGVDKKTIIHNFLNQETIAFEPPKTGRCLLNAVLLTIDTDNKKATSIKRIIETTKIS</sequence>
<dbReference type="PIRSF" id="PIRSF004789">
    <property type="entry name" value="DR1281"/>
    <property type="match status" value="1"/>
</dbReference>
<organism evidence="3 4">
    <name type="scientific">Candidatus Falkowbacteria bacterium CG10_big_fil_rev_8_21_14_0_10_43_11</name>
    <dbReference type="NCBI Taxonomy" id="1974568"/>
    <lineage>
        <taxon>Bacteria</taxon>
        <taxon>Candidatus Falkowiibacteriota</taxon>
    </lineage>
</organism>
<reference evidence="4" key="1">
    <citation type="submission" date="2017-09" db="EMBL/GenBank/DDBJ databases">
        <title>Depth-based differentiation of microbial function through sediment-hosted aquifers and enrichment of novel symbionts in the deep terrestrial subsurface.</title>
        <authorList>
            <person name="Probst A.J."/>
            <person name="Ladd B."/>
            <person name="Jarett J.K."/>
            <person name="Geller-Mcgrath D.E."/>
            <person name="Sieber C.M.K."/>
            <person name="Emerson J.B."/>
            <person name="Anantharaman K."/>
            <person name="Thomas B.C."/>
            <person name="Malmstrom R."/>
            <person name="Stieglmeier M."/>
            <person name="Klingl A."/>
            <person name="Woyke T."/>
            <person name="Ryan C.M."/>
            <person name="Banfield J.F."/>
        </authorList>
    </citation>
    <scope>NUCLEOTIDE SEQUENCE [LARGE SCALE GENOMIC DNA]</scope>
</reference>
<gene>
    <name evidence="3" type="ORF">COU00_00775</name>
</gene>
<feature type="binding site" evidence="2">
    <location>
        <position position="68"/>
    </location>
    <ligand>
        <name>Fe cation</name>
        <dbReference type="ChEBI" id="CHEBI:24875"/>
        <label>2</label>
    </ligand>
</feature>
<dbReference type="Proteomes" id="UP000229335">
    <property type="component" value="Unassembled WGS sequence"/>
</dbReference>
<evidence type="ECO:0000313" key="4">
    <source>
        <dbReference type="Proteomes" id="UP000229335"/>
    </source>
</evidence>
<keyword evidence="2" id="KW-0479">Metal-binding</keyword>
<dbReference type="AlphaFoldDB" id="A0A2M6WMW1"/>
<dbReference type="EMBL" id="PFAS01000008">
    <property type="protein sequence ID" value="PIT94096.1"/>
    <property type="molecule type" value="Genomic_DNA"/>
</dbReference>
<evidence type="ECO:0000256" key="2">
    <source>
        <dbReference type="PIRSR" id="PIRSR004789-51"/>
    </source>
</evidence>
<dbReference type="Gene3D" id="3.60.21.10">
    <property type="match status" value="1"/>
</dbReference>
<dbReference type="NCBIfam" id="TIGR00282">
    <property type="entry name" value="TIGR00282 family metallophosphoesterase"/>
    <property type="match status" value="1"/>
</dbReference>
<dbReference type="SUPFAM" id="SSF56300">
    <property type="entry name" value="Metallo-dependent phosphatases"/>
    <property type="match status" value="1"/>
</dbReference>
<dbReference type="GO" id="GO:0004113">
    <property type="term" value="F:2',3'-cyclic-nucleotide 3'-phosphodiesterase activity"/>
    <property type="evidence" value="ECO:0007669"/>
    <property type="project" value="TreeGrafter"/>
</dbReference>
<dbReference type="PANTHER" id="PTHR36303:SF1">
    <property type="entry name" value="2',3'-CYCLIC-NUCLEOTIDE 2'-PHOSPHODIESTERASE"/>
    <property type="match status" value="1"/>
</dbReference>
<feature type="binding site" evidence="2">
    <location>
        <position position="9"/>
    </location>
    <ligand>
        <name>Fe cation</name>
        <dbReference type="ChEBI" id="CHEBI:24875"/>
        <label>1</label>
    </ligand>
</feature>
<evidence type="ECO:0000256" key="1">
    <source>
        <dbReference type="PIRSR" id="PIRSR004789-50"/>
    </source>
</evidence>
<feature type="binding site" evidence="2">
    <location>
        <position position="40"/>
    </location>
    <ligand>
        <name>Fe cation</name>
        <dbReference type="ChEBI" id="CHEBI:24875"/>
        <label>2</label>
    </ligand>
</feature>
<accession>A0A2M6WMW1</accession>
<dbReference type="InterPro" id="IPR029052">
    <property type="entry name" value="Metallo-depent_PP-like"/>
</dbReference>
<feature type="active site" description="Proton donor" evidence="1">
    <location>
        <position position="69"/>
    </location>
</feature>
<feature type="binding site" evidence="2">
    <location>
        <position position="40"/>
    </location>
    <ligand>
        <name>Fe cation</name>
        <dbReference type="ChEBI" id="CHEBI:24875"/>
        <label>1</label>
    </ligand>
</feature>
<feature type="binding site" evidence="2">
    <location>
        <position position="181"/>
    </location>
    <ligand>
        <name>Fe cation</name>
        <dbReference type="ChEBI" id="CHEBI:24875"/>
        <label>1</label>
    </ligand>
</feature>
<name>A0A2M6WMW1_9BACT</name>
<dbReference type="PANTHER" id="PTHR36303">
    <property type="entry name" value="2',3'-CYCLIC-NUCLEOTIDE 2'-PHOSPHODIESTERASE"/>
    <property type="match status" value="1"/>
</dbReference>